<dbReference type="CDD" id="cd16917">
    <property type="entry name" value="HATPase_UhpB-NarQ-NarX-like"/>
    <property type="match status" value="1"/>
</dbReference>
<comment type="caution">
    <text evidence="6">The sequence shown here is derived from an EMBL/GenBank/DDBJ whole genome shotgun (WGS) entry which is preliminary data.</text>
</comment>
<keyword evidence="3" id="KW-0902">Two-component regulatory system</keyword>
<evidence type="ECO:0000313" key="7">
    <source>
        <dbReference type="Proteomes" id="UP000653480"/>
    </source>
</evidence>
<evidence type="ECO:0000256" key="3">
    <source>
        <dbReference type="ARBA" id="ARBA00023012"/>
    </source>
</evidence>
<keyword evidence="2" id="KW-0418">Kinase</keyword>
<dbReference type="PANTHER" id="PTHR24421">
    <property type="entry name" value="NITRATE/NITRITE SENSOR PROTEIN NARX-RELATED"/>
    <property type="match status" value="1"/>
</dbReference>
<sequence length="246" mass="26424">MPHLPHIALVTPLALLAPLALLGTLLIAGLVVLVMRLRRLRVMQAEAARQAAAEAREQFGRDVHDLVSSRLWLASLRSELAYRLADDDSPLRPALADVVQSIRQASADIRNVTRSFRDVSLASELANARAVLHAYGTDCKVEATEAELGDEVSAVLAIMVREAVTNVLRHSRATLCTIEIVVRGGVATLTVANDGVDPSVRPGDGTGLDNLRNRAAALAGTVGTVLDPDGWFRLIAEIPRRGGDRR</sequence>
<proteinExistence type="predicted"/>
<evidence type="ECO:0000256" key="2">
    <source>
        <dbReference type="ARBA" id="ARBA00022777"/>
    </source>
</evidence>
<feature type="domain" description="Signal transduction histidine kinase subgroup 3 dimerisation and phosphoacceptor" evidence="5">
    <location>
        <begin position="56"/>
        <end position="119"/>
    </location>
</feature>
<feature type="transmembrane region" description="Helical" evidence="4">
    <location>
        <begin position="6"/>
        <end position="34"/>
    </location>
</feature>
<dbReference type="Gene3D" id="3.30.565.10">
    <property type="entry name" value="Histidine kinase-like ATPase, C-terminal domain"/>
    <property type="match status" value="1"/>
</dbReference>
<keyword evidence="4" id="KW-0472">Membrane</keyword>
<keyword evidence="1" id="KW-0808">Transferase</keyword>
<dbReference type="Gene3D" id="1.20.5.1930">
    <property type="match status" value="1"/>
</dbReference>
<dbReference type="Pfam" id="PF07730">
    <property type="entry name" value="HisKA_3"/>
    <property type="match status" value="1"/>
</dbReference>
<evidence type="ECO:0000256" key="1">
    <source>
        <dbReference type="ARBA" id="ARBA00022679"/>
    </source>
</evidence>
<evidence type="ECO:0000259" key="5">
    <source>
        <dbReference type="Pfam" id="PF07730"/>
    </source>
</evidence>
<dbReference type="SUPFAM" id="SSF55874">
    <property type="entry name" value="ATPase domain of HSP90 chaperone/DNA topoisomerase II/histidine kinase"/>
    <property type="match status" value="1"/>
</dbReference>
<dbReference type="InterPro" id="IPR011712">
    <property type="entry name" value="Sig_transdc_His_kin_sub3_dim/P"/>
</dbReference>
<dbReference type="InterPro" id="IPR036890">
    <property type="entry name" value="HATPase_C_sf"/>
</dbReference>
<dbReference type="PANTHER" id="PTHR24421:SF63">
    <property type="entry name" value="SENSOR HISTIDINE KINASE DESK"/>
    <property type="match status" value="1"/>
</dbReference>
<protein>
    <recommendedName>
        <fullName evidence="5">Signal transduction histidine kinase subgroup 3 dimerisation and phosphoacceptor domain-containing protein</fullName>
    </recommendedName>
</protein>
<name>A0A8H9LIM5_9ACTN</name>
<reference evidence="6" key="1">
    <citation type="journal article" date="2014" name="Int. J. Syst. Evol. Microbiol.">
        <title>Complete genome sequence of Corynebacterium casei LMG S-19264T (=DSM 44701T), isolated from a smear-ripened cheese.</title>
        <authorList>
            <consortium name="US DOE Joint Genome Institute (JGI-PGF)"/>
            <person name="Walter F."/>
            <person name="Albersmeier A."/>
            <person name="Kalinowski J."/>
            <person name="Ruckert C."/>
        </authorList>
    </citation>
    <scope>NUCLEOTIDE SEQUENCE</scope>
    <source>
        <strain evidence="6">CGMCC 4.7138</strain>
    </source>
</reference>
<dbReference type="Proteomes" id="UP000653480">
    <property type="component" value="Unassembled WGS sequence"/>
</dbReference>
<gene>
    <name evidence="6" type="ORF">GCM10011574_52640</name>
</gene>
<keyword evidence="7" id="KW-1185">Reference proteome</keyword>
<dbReference type="InterPro" id="IPR050482">
    <property type="entry name" value="Sensor_HK_TwoCompSys"/>
</dbReference>
<organism evidence="6 7">
    <name type="scientific">Microbispora bryophytorum</name>
    <dbReference type="NCBI Taxonomy" id="1460882"/>
    <lineage>
        <taxon>Bacteria</taxon>
        <taxon>Bacillati</taxon>
        <taxon>Actinomycetota</taxon>
        <taxon>Actinomycetes</taxon>
        <taxon>Streptosporangiales</taxon>
        <taxon>Streptosporangiaceae</taxon>
        <taxon>Microbispora</taxon>
    </lineage>
</organism>
<evidence type="ECO:0000256" key="4">
    <source>
        <dbReference type="SAM" id="Phobius"/>
    </source>
</evidence>
<dbReference type="AlphaFoldDB" id="A0A8H9LIM5"/>
<dbReference type="GO" id="GO:0046983">
    <property type="term" value="F:protein dimerization activity"/>
    <property type="evidence" value="ECO:0007669"/>
    <property type="project" value="InterPro"/>
</dbReference>
<dbReference type="GO" id="GO:0016020">
    <property type="term" value="C:membrane"/>
    <property type="evidence" value="ECO:0007669"/>
    <property type="project" value="InterPro"/>
</dbReference>
<evidence type="ECO:0000313" key="6">
    <source>
        <dbReference type="EMBL" id="GGO23379.1"/>
    </source>
</evidence>
<dbReference type="GO" id="GO:0000155">
    <property type="term" value="F:phosphorelay sensor kinase activity"/>
    <property type="evidence" value="ECO:0007669"/>
    <property type="project" value="InterPro"/>
</dbReference>
<accession>A0A8H9LIM5</accession>
<keyword evidence="4" id="KW-1133">Transmembrane helix</keyword>
<keyword evidence="4" id="KW-0812">Transmembrane</keyword>
<dbReference type="EMBL" id="BMMN01000011">
    <property type="protein sequence ID" value="GGO23379.1"/>
    <property type="molecule type" value="Genomic_DNA"/>
</dbReference>
<reference evidence="6" key="2">
    <citation type="submission" date="2020-09" db="EMBL/GenBank/DDBJ databases">
        <authorList>
            <person name="Sun Q."/>
            <person name="Zhou Y."/>
        </authorList>
    </citation>
    <scope>NUCLEOTIDE SEQUENCE</scope>
    <source>
        <strain evidence="6">CGMCC 4.7138</strain>
    </source>
</reference>